<organism evidence="2 3">
    <name type="scientific">Brumimicrobium aurantiacum</name>
    <dbReference type="NCBI Taxonomy" id="1737063"/>
    <lineage>
        <taxon>Bacteria</taxon>
        <taxon>Pseudomonadati</taxon>
        <taxon>Bacteroidota</taxon>
        <taxon>Flavobacteriia</taxon>
        <taxon>Flavobacteriales</taxon>
        <taxon>Crocinitomicaceae</taxon>
        <taxon>Brumimicrobium</taxon>
    </lineage>
</organism>
<keyword evidence="1" id="KW-0732">Signal</keyword>
<feature type="signal peptide" evidence="1">
    <location>
        <begin position="1"/>
        <end position="19"/>
    </location>
</feature>
<dbReference type="InterPro" id="IPR008969">
    <property type="entry name" value="CarboxyPept-like_regulatory"/>
</dbReference>
<reference evidence="2 3" key="1">
    <citation type="submission" date="2018-08" db="EMBL/GenBank/DDBJ databases">
        <title>The draft genome squence of Brumimicrobium sp. N62.</title>
        <authorList>
            <person name="Du Z.-J."/>
            <person name="Luo H.-R."/>
        </authorList>
    </citation>
    <scope>NUCLEOTIDE SEQUENCE [LARGE SCALE GENOMIC DNA]</scope>
    <source>
        <strain evidence="2 3">N62</strain>
    </source>
</reference>
<dbReference type="OrthoDB" id="914976at2"/>
<evidence type="ECO:0000313" key="2">
    <source>
        <dbReference type="EMBL" id="RFC54120.1"/>
    </source>
</evidence>
<protein>
    <recommendedName>
        <fullName evidence="4">Carboxypeptidase-like regulatory domain-containing protein</fullName>
    </recommendedName>
</protein>
<feature type="chain" id="PRO_5017579764" description="Carboxypeptidase-like regulatory domain-containing protein" evidence="1">
    <location>
        <begin position="20"/>
        <end position="476"/>
    </location>
</feature>
<dbReference type="Pfam" id="PF13715">
    <property type="entry name" value="CarbopepD_reg_2"/>
    <property type="match status" value="1"/>
</dbReference>
<evidence type="ECO:0008006" key="4">
    <source>
        <dbReference type="Google" id="ProtNLM"/>
    </source>
</evidence>
<accession>A0A3E1EX33</accession>
<dbReference type="RefSeq" id="WP_116880960.1">
    <property type="nucleotide sequence ID" value="NZ_QURB01000005.1"/>
</dbReference>
<dbReference type="AlphaFoldDB" id="A0A3E1EX33"/>
<comment type="caution">
    <text evidence="2">The sequence shown here is derived from an EMBL/GenBank/DDBJ whole genome shotgun (WGS) entry which is preliminary data.</text>
</comment>
<evidence type="ECO:0000313" key="3">
    <source>
        <dbReference type="Proteomes" id="UP000257127"/>
    </source>
</evidence>
<dbReference type="Proteomes" id="UP000257127">
    <property type="component" value="Unassembled WGS sequence"/>
</dbReference>
<dbReference type="EMBL" id="QURB01000005">
    <property type="protein sequence ID" value="RFC54120.1"/>
    <property type="molecule type" value="Genomic_DNA"/>
</dbReference>
<name>A0A3E1EX33_9FLAO</name>
<keyword evidence="3" id="KW-1185">Reference proteome</keyword>
<dbReference type="SUPFAM" id="SSF49464">
    <property type="entry name" value="Carboxypeptidase regulatory domain-like"/>
    <property type="match status" value="1"/>
</dbReference>
<sequence length="476" mass="54892">MFKLLTLSIFLIIHCCQFAQIQVVDSLSSEPVPFTHIRTVKNDKNVISNHNGYFFLDTLRFNTDSLIISSIGFETKKIAIKNLHSSSKIHLIPKQQQLEEVAVVQKKGKYKLKKLGVTKKPRKLFSQYGITSQNGTIQAVHIPNKYSAPGVLKYVNVYITDNGYPDAYFRIHVYDVNLIEIKPDKELTSSNIVKSGTKGNEWVKFDLIDERITIGENGCFVGVEWFDNTDSKRYQDTLIYKATVINGEDHKDTLVTKAKSGDGVVLGARYELYQNAKHKIWYKLPFEGEWLKWVVYQAKYKHELHDTLIPYFMQQVDKQGHTLQVPCINITASFPKGKAEPNYIEPQNQKLDQFKNIEEDISKYPQSSVVELFNSLIAAFENDDIIYAMKYLCVYRNDELETLITVLEDNQIRTGNYFSKTDKNQIIKHFNETLEKLSVDSLTKIDAKHFELKVNNKSSNLFIVDGKWKLQPVTFK</sequence>
<proteinExistence type="predicted"/>
<evidence type="ECO:0000256" key="1">
    <source>
        <dbReference type="SAM" id="SignalP"/>
    </source>
</evidence>
<gene>
    <name evidence="2" type="ORF">DXU93_09020</name>
</gene>